<protein>
    <submittedName>
        <fullName evidence="1">Uncharacterized protein</fullName>
    </submittedName>
</protein>
<evidence type="ECO:0000313" key="1">
    <source>
        <dbReference type="EMBL" id="DAE31118.1"/>
    </source>
</evidence>
<proteinExistence type="predicted"/>
<accession>A0A8S5RI96</accession>
<sequence length="31" mass="3730">MDILMIKYLKNCLLEKVLFLISVKNLDYAKR</sequence>
<name>A0A8S5RI96_9VIRU</name>
<organism evidence="1">
    <name type="scientific">virus sp. ctML55</name>
    <dbReference type="NCBI Taxonomy" id="2827627"/>
    <lineage>
        <taxon>Viruses</taxon>
    </lineage>
</organism>
<reference evidence="1" key="1">
    <citation type="journal article" date="2021" name="Proc. Natl. Acad. Sci. U.S.A.">
        <title>A Catalog of Tens of Thousands of Viruses from Human Metagenomes Reveals Hidden Associations with Chronic Diseases.</title>
        <authorList>
            <person name="Tisza M.J."/>
            <person name="Buck C.B."/>
        </authorList>
    </citation>
    <scope>NUCLEOTIDE SEQUENCE</scope>
    <source>
        <strain evidence="1">CtML55</strain>
    </source>
</reference>
<dbReference type="EMBL" id="BK059105">
    <property type="protein sequence ID" value="DAE31118.1"/>
    <property type="molecule type" value="Genomic_DNA"/>
</dbReference>